<name>A0A8X6IRC1_TRICU</name>
<evidence type="ECO:0000313" key="1">
    <source>
        <dbReference type="EMBL" id="GFQ99467.1"/>
    </source>
</evidence>
<dbReference type="PANTHER" id="PTHR47331">
    <property type="entry name" value="PHD-TYPE DOMAIN-CONTAINING PROTEIN"/>
    <property type="match status" value="1"/>
</dbReference>
<dbReference type="Pfam" id="PF05380">
    <property type="entry name" value="Peptidase_A17"/>
    <property type="match status" value="1"/>
</dbReference>
<dbReference type="InterPro" id="IPR008042">
    <property type="entry name" value="Retrotrans_Pao"/>
</dbReference>
<dbReference type="PANTHER" id="PTHR47331:SF1">
    <property type="entry name" value="GAG-LIKE PROTEIN"/>
    <property type="match status" value="1"/>
</dbReference>
<proteinExistence type="predicted"/>
<dbReference type="OrthoDB" id="10049357at2759"/>
<dbReference type="EMBL" id="BMAO01005151">
    <property type="protein sequence ID" value="GFQ99467.1"/>
    <property type="molecule type" value="Genomic_DNA"/>
</dbReference>
<protein>
    <submittedName>
        <fullName evidence="1">Integrase catalytic domain-containing protein</fullName>
    </submittedName>
</protein>
<gene>
    <name evidence="1" type="primary">AVEN_87150_1</name>
    <name evidence="1" type="ORF">TNCT_518681</name>
</gene>
<keyword evidence="2" id="KW-1185">Reference proteome</keyword>
<organism evidence="1 2">
    <name type="scientific">Trichonephila clavata</name>
    <name type="common">Joro spider</name>
    <name type="synonym">Nephila clavata</name>
    <dbReference type="NCBI Taxonomy" id="2740835"/>
    <lineage>
        <taxon>Eukaryota</taxon>
        <taxon>Metazoa</taxon>
        <taxon>Ecdysozoa</taxon>
        <taxon>Arthropoda</taxon>
        <taxon>Chelicerata</taxon>
        <taxon>Arachnida</taxon>
        <taxon>Araneae</taxon>
        <taxon>Araneomorphae</taxon>
        <taxon>Entelegynae</taxon>
        <taxon>Araneoidea</taxon>
        <taxon>Nephilidae</taxon>
        <taxon>Trichonephila</taxon>
    </lineage>
</organism>
<dbReference type="Proteomes" id="UP000887116">
    <property type="component" value="Unassembled WGS sequence"/>
</dbReference>
<sequence>MLNELYVDDLINSTSDTTEALQLSKDMIHILSEAGMNLRRWATNCTALHEAWKRVNVDCRETSEESGVPLKILGIIWDNVNDNLSIDIKHFEKLSKLVKVTRRVILSACGMLFDPIGIMNPFAIRMKILLQTMWESGISWDECVPSDIKATFLEWTNEIEILKQFKTPRLYFSDLNWEAPLLNLHSYTNLDKVIRITSYVLRFTYNCKHGSKRITGNLTVDELFNTEKYWVRCVQQTDFKIEYEEVKQRKSVS</sequence>
<dbReference type="AlphaFoldDB" id="A0A8X6IRC1"/>
<comment type="caution">
    <text evidence="1">The sequence shown here is derived from an EMBL/GenBank/DDBJ whole genome shotgun (WGS) entry which is preliminary data.</text>
</comment>
<reference evidence="1" key="1">
    <citation type="submission" date="2020-07" db="EMBL/GenBank/DDBJ databases">
        <title>Multicomponent nature underlies the extraordinary mechanical properties of spider dragline silk.</title>
        <authorList>
            <person name="Kono N."/>
            <person name="Nakamura H."/>
            <person name="Mori M."/>
            <person name="Yoshida Y."/>
            <person name="Ohtoshi R."/>
            <person name="Malay A.D."/>
            <person name="Moran D.A.P."/>
            <person name="Tomita M."/>
            <person name="Numata K."/>
            <person name="Arakawa K."/>
        </authorList>
    </citation>
    <scope>NUCLEOTIDE SEQUENCE</scope>
</reference>
<evidence type="ECO:0000313" key="2">
    <source>
        <dbReference type="Proteomes" id="UP000887116"/>
    </source>
</evidence>
<accession>A0A8X6IRC1</accession>